<feature type="chain" id="PRO_5002128055" evidence="1">
    <location>
        <begin position="19"/>
        <end position="54"/>
    </location>
</feature>
<name>A0A0B7B954_9EUPU</name>
<dbReference type="AlphaFoldDB" id="A0A0B7B954"/>
<feature type="signal peptide" evidence="1">
    <location>
        <begin position="1"/>
        <end position="18"/>
    </location>
</feature>
<accession>A0A0B7B954</accession>
<dbReference type="EMBL" id="HACG01041986">
    <property type="protein sequence ID" value="CEK88851.1"/>
    <property type="molecule type" value="Transcribed_RNA"/>
</dbReference>
<gene>
    <name evidence="2" type="primary">ORF167410</name>
</gene>
<evidence type="ECO:0000313" key="2">
    <source>
        <dbReference type="EMBL" id="CEK88851.1"/>
    </source>
</evidence>
<protein>
    <submittedName>
        <fullName evidence="2">Uncharacterized protein</fullName>
    </submittedName>
</protein>
<organism evidence="2">
    <name type="scientific">Arion vulgaris</name>
    <dbReference type="NCBI Taxonomy" id="1028688"/>
    <lineage>
        <taxon>Eukaryota</taxon>
        <taxon>Metazoa</taxon>
        <taxon>Spiralia</taxon>
        <taxon>Lophotrochozoa</taxon>
        <taxon>Mollusca</taxon>
        <taxon>Gastropoda</taxon>
        <taxon>Heterobranchia</taxon>
        <taxon>Euthyneura</taxon>
        <taxon>Panpulmonata</taxon>
        <taxon>Eupulmonata</taxon>
        <taxon>Stylommatophora</taxon>
        <taxon>Helicina</taxon>
        <taxon>Arionoidea</taxon>
        <taxon>Arionidae</taxon>
        <taxon>Arion</taxon>
    </lineage>
</organism>
<feature type="non-terminal residue" evidence="2">
    <location>
        <position position="54"/>
    </location>
</feature>
<keyword evidence="1" id="KW-0732">Signal</keyword>
<reference evidence="2" key="1">
    <citation type="submission" date="2014-12" db="EMBL/GenBank/DDBJ databases">
        <title>Insight into the proteome of Arion vulgaris.</title>
        <authorList>
            <person name="Aradska J."/>
            <person name="Bulat T."/>
            <person name="Smidak R."/>
            <person name="Sarate P."/>
            <person name="Gangsoo J."/>
            <person name="Sialana F."/>
            <person name="Bilban M."/>
            <person name="Lubec G."/>
        </authorList>
    </citation>
    <scope>NUCLEOTIDE SEQUENCE</scope>
    <source>
        <tissue evidence="2">Skin</tissue>
    </source>
</reference>
<proteinExistence type="predicted"/>
<evidence type="ECO:0000256" key="1">
    <source>
        <dbReference type="SAM" id="SignalP"/>
    </source>
</evidence>
<sequence length="54" mass="6317">MHSCMLLDLMILIHLLFDDNFHVVHILFCLSLATQDIEVLCDIEDHPFLYVGRC</sequence>